<organism evidence="1 2">
    <name type="scientific">Violaceomyces palustris</name>
    <dbReference type="NCBI Taxonomy" id="1673888"/>
    <lineage>
        <taxon>Eukaryota</taxon>
        <taxon>Fungi</taxon>
        <taxon>Dikarya</taxon>
        <taxon>Basidiomycota</taxon>
        <taxon>Ustilaginomycotina</taxon>
        <taxon>Ustilaginomycetes</taxon>
        <taxon>Violaceomycetales</taxon>
        <taxon>Violaceomycetaceae</taxon>
        <taxon>Violaceomyces</taxon>
    </lineage>
</organism>
<keyword evidence="2" id="KW-1185">Reference proteome</keyword>
<accession>A0ACD0P043</accession>
<dbReference type="Proteomes" id="UP000245626">
    <property type="component" value="Unassembled WGS sequence"/>
</dbReference>
<protein>
    <submittedName>
        <fullName evidence="1">Uncharacterized protein</fullName>
    </submittedName>
</protein>
<evidence type="ECO:0000313" key="1">
    <source>
        <dbReference type="EMBL" id="PWN51468.1"/>
    </source>
</evidence>
<sequence length="427" mass="49435">MSVNGKLAHSGEGEHLKRGGQFTLPDKTSVQVDVEDEEGQLIKVRIEDGSKGWITFEESQDRSERVSLHGVVQDHRAVKEKVWSIRVETETEEVEELVWAGLYAFWIRQKKFERLPAIIVGQKAEADGVTNQDRIHEYLTETGLGFLSPDWREGEGERLLLLDRSSFWQGAGASIKRHWNQSGAMMASEREGRRKGSNPQNLFMPVYPKINSFTSSTEPPVLTTHPRRPPKPSPGSVIYSRYIFSCQQHLEMVHIDASNEVHFGHYRDWQNSERVNHGWRERGPEEKHRNYLANKLRDPHSMGVILLWDGEPAGYGEISWVKEDGMSAFVGGELKDFDQGTHLLIGEEKFRGRKRFTSCMVSLKHYCFLRDPRTEVVVGEPRYDLPIIPLLKTYLPQEVRREFELPHKRAVFFVLRRDRFFYEGIFE</sequence>
<evidence type="ECO:0000313" key="2">
    <source>
        <dbReference type="Proteomes" id="UP000245626"/>
    </source>
</evidence>
<proteinExistence type="predicted"/>
<gene>
    <name evidence="1" type="ORF">IE53DRAFT_410146</name>
</gene>
<dbReference type="EMBL" id="KZ819841">
    <property type="protein sequence ID" value="PWN51468.1"/>
    <property type="molecule type" value="Genomic_DNA"/>
</dbReference>
<reference evidence="1 2" key="1">
    <citation type="journal article" date="2018" name="Mol. Biol. Evol.">
        <title>Broad Genomic Sampling Reveals a Smut Pathogenic Ancestry of the Fungal Clade Ustilaginomycotina.</title>
        <authorList>
            <person name="Kijpornyongpan T."/>
            <person name="Mondo S.J."/>
            <person name="Barry K."/>
            <person name="Sandor L."/>
            <person name="Lee J."/>
            <person name="Lipzen A."/>
            <person name="Pangilinan J."/>
            <person name="LaButti K."/>
            <person name="Hainaut M."/>
            <person name="Henrissat B."/>
            <person name="Grigoriev I.V."/>
            <person name="Spatafora J.W."/>
            <person name="Aime M.C."/>
        </authorList>
    </citation>
    <scope>NUCLEOTIDE SEQUENCE [LARGE SCALE GENOMIC DNA]</scope>
    <source>
        <strain evidence="1 2">SA 807</strain>
    </source>
</reference>
<name>A0ACD0P043_9BASI</name>